<dbReference type="GO" id="GO:0006308">
    <property type="term" value="P:DNA catabolic process"/>
    <property type="evidence" value="ECO:0007669"/>
    <property type="project" value="UniProtKB-UniRule"/>
</dbReference>
<dbReference type="SUPFAM" id="SSF56300">
    <property type="entry name" value="Metallo-dependent phosphatases"/>
    <property type="match status" value="1"/>
</dbReference>
<dbReference type="NCBIfam" id="NF003118">
    <property type="entry name" value="PRK04036.1-3"/>
    <property type="match status" value="1"/>
</dbReference>
<keyword evidence="7 15" id="KW-0540">Nuclease</keyword>
<evidence type="ECO:0000256" key="9">
    <source>
        <dbReference type="ARBA" id="ARBA00022839"/>
    </source>
</evidence>
<evidence type="ECO:0000256" key="13">
    <source>
        <dbReference type="ARBA" id="ARBA00024817"/>
    </source>
</evidence>
<dbReference type="AlphaFoldDB" id="A0A848DB10"/>
<keyword evidence="12 15" id="KW-0511">Multifunctional enzyme</keyword>
<comment type="similarity">
    <text evidence="2 15">Belongs to the DNA polymerase delta/II small subunit family.</text>
</comment>
<dbReference type="GO" id="GO:0003677">
    <property type="term" value="F:DNA binding"/>
    <property type="evidence" value="ECO:0007669"/>
    <property type="project" value="UniProtKB-UniRule"/>
</dbReference>
<dbReference type="PANTHER" id="PTHR10416:SF0">
    <property type="entry name" value="DNA POLYMERASE DELTA SUBUNIT 2"/>
    <property type="match status" value="1"/>
</dbReference>
<dbReference type="CDD" id="cd04490">
    <property type="entry name" value="PolII_SU_OBF"/>
    <property type="match status" value="1"/>
</dbReference>
<evidence type="ECO:0000256" key="4">
    <source>
        <dbReference type="ARBA" id="ARBA00022679"/>
    </source>
</evidence>
<dbReference type="GO" id="GO:0042575">
    <property type="term" value="C:DNA polymerase complex"/>
    <property type="evidence" value="ECO:0007669"/>
    <property type="project" value="TreeGrafter"/>
</dbReference>
<dbReference type="InterPro" id="IPR024826">
    <property type="entry name" value="DNA_pol_delta/II_ssu"/>
</dbReference>
<keyword evidence="6 15" id="KW-0235">DNA replication</keyword>
<dbReference type="NCBIfam" id="NF003116">
    <property type="entry name" value="PRK04036.1-1"/>
    <property type="match status" value="1"/>
</dbReference>
<dbReference type="HAMAP" id="MF_00325">
    <property type="entry name" value="DNApol_II_A_arch"/>
    <property type="match status" value="1"/>
</dbReference>
<dbReference type="InterPro" id="IPR007185">
    <property type="entry name" value="DNA_pol_a/d/e_bsu"/>
</dbReference>
<keyword evidence="5 15" id="KW-0548">Nucleotidyltransferase</keyword>
<keyword evidence="10 15" id="KW-0239">DNA-directed DNA polymerase</keyword>
<dbReference type="PANTHER" id="PTHR10416">
    <property type="entry name" value="DNA POLYMERASE DELTA SUBUNIT 2"/>
    <property type="match status" value="1"/>
</dbReference>
<evidence type="ECO:0000256" key="12">
    <source>
        <dbReference type="ARBA" id="ARBA00023268"/>
    </source>
</evidence>
<dbReference type="GO" id="GO:0003887">
    <property type="term" value="F:DNA-directed DNA polymerase activity"/>
    <property type="evidence" value="ECO:0007669"/>
    <property type="project" value="UniProtKB-UniRule"/>
</dbReference>
<sequence>MIESDIIKTFAHAGYQLNAEALKALVESRSTSDIINIILNRIDTNTIVVGLDHIVSFNEAAEQTTSHPYDPYTPTRPKTEEELTNPQYTGDKEDDENNTCEIDIISDITNQSTCIGEYEEFVQYFRDRYSRLSELIRKRVDSRPIESLKKQQRGDDRENISIIGMVKDIKTTSNGHKLIELEDTTGSIPALILKKDEELMQVASHVLHDEVIGITGSPARDRGLFIVRDIIWPEIPAIGYSLKNMETKKSGKKAVLISDTHIGSNTFLEDAWLRFISWLRGEINDEKTPASDNIKYLVIAGDLVDGIGIYPGQEKELLINDVYAQYEQAAEYIKEIPEHINIVISPGNHDAVRQAEPQPRLPDEITRLFNKKNTTFVGNPAMVGLDGIKILIYHGRSIDDFVAAMPNVNYKDPTTAMKEMLKRRHLSPIYGGRVLIAPEKKDHFVIDKIPDILHCGHVHTANISKYRNVTLINSGTWQSQTEFQKRVNLKPDPAIATTVDLNTLQTQMIKFL</sequence>
<keyword evidence="11 15" id="KW-0238">DNA-binding</keyword>
<dbReference type="Pfam" id="PF04042">
    <property type="entry name" value="DNA_pol_E_B"/>
    <property type="match status" value="1"/>
</dbReference>
<dbReference type="PIRSF" id="PIRSF000803">
    <property type="entry name" value="Arc_Pol2_small"/>
    <property type="match status" value="1"/>
</dbReference>
<comment type="caution">
    <text evidence="18">The sequence shown here is derived from an EMBL/GenBank/DDBJ whole genome shotgun (WGS) entry which is preliminary data.</text>
</comment>
<evidence type="ECO:0000256" key="10">
    <source>
        <dbReference type="ARBA" id="ARBA00022932"/>
    </source>
</evidence>
<evidence type="ECO:0000256" key="11">
    <source>
        <dbReference type="ARBA" id="ARBA00023125"/>
    </source>
</evidence>
<feature type="domain" description="DNA polymerase alpha/delta/epsilon subunit B" evidence="17">
    <location>
        <begin position="283"/>
        <end position="457"/>
    </location>
</feature>
<dbReference type="FunFam" id="3.60.21.50:FF:000003">
    <property type="entry name" value="DNA polymerase II small subunit"/>
    <property type="match status" value="1"/>
</dbReference>
<dbReference type="GO" id="GO:0008310">
    <property type="term" value="F:single-stranded DNA 3'-5' DNA exonuclease activity"/>
    <property type="evidence" value="ECO:0007669"/>
    <property type="project" value="UniProtKB-EC"/>
</dbReference>
<keyword evidence="8 15" id="KW-0378">Hydrolase</keyword>
<evidence type="ECO:0000256" key="15">
    <source>
        <dbReference type="HAMAP-Rule" id="MF_00325"/>
    </source>
</evidence>
<evidence type="ECO:0000256" key="8">
    <source>
        <dbReference type="ARBA" id="ARBA00022801"/>
    </source>
</evidence>
<dbReference type="CDD" id="cd07386">
    <property type="entry name" value="MPP_DNA_pol_II_small_archeal_C"/>
    <property type="match status" value="1"/>
</dbReference>
<comment type="subunit">
    <text evidence="3 15">Heterodimer of a large subunit and a small subunit.</text>
</comment>
<evidence type="ECO:0000256" key="16">
    <source>
        <dbReference type="SAM" id="MobiDB-lite"/>
    </source>
</evidence>
<evidence type="ECO:0000256" key="5">
    <source>
        <dbReference type="ARBA" id="ARBA00022695"/>
    </source>
</evidence>
<evidence type="ECO:0000256" key="7">
    <source>
        <dbReference type="ARBA" id="ARBA00022722"/>
    </source>
</evidence>
<dbReference type="EC" id="3.1.11.1" evidence="15"/>
<protein>
    <recommendedName>
        <fullName evidence="15">DNA polymerase II small subunit</fullName>
        <shortName evidence="15">Pol II</shortName>
        <ecNumber evidence="15">2.7.7.7</ecNumber>
    </recommendedName>
    <alternativeName>
        <fullName evidence="15">Exodeoxyribonuclease small subunit</fullName>
        <ecNumber evidence="15">3.1.11.1</ecNumber>
    </alternativeName>
</protein>
<dbReference type="GO" id="GO:0006271">
    <property type="term" value="P:DNA strand elongation involved in DNA replication"/>
    <property type="evidence" value="ECO:0007669"/>
    <property type="project" value="TreeGrafter"/>
</dbReference>
<organism evidence="18 19">
    <name type="scientific">Candidatus Ethanoperedens thermophilum</name>
    <dbReference type="NCBI Taxonomy" id="2766897"/>
    <lineage>
        <taxon>Archaea</taxon>
        <taxon>Methanobacteriati</taxon>
        <taxon>Methanobacteriota</taxon>
        <taxon>Stenosarchaea group</taxon>
        <taxon>Methanomicrobia</taxon>
        <taxon>Methanosarcinales</taxon>
        <taxon>Methanosarcinales incertae sedis</taxon>
        <taxon>GOM Arc I cluster</taxon>
        <taxon>Candidatus Ethanoperedens</taxon>
    </lineage>
</organism>
<proteinExistence type="inferred from homology"/>
<evidence type="ECO:0000256" key="3">
    <source>
        <dbReference type="ARBA" id="ARBA00011315"/>
    </source>
</evidence>
<evidence type="ECO:0000313" key="18">
    <source>
        <dbReference type="EMBL" id="NMG83401.1"/>
    </source>
</evidence>
<dbReference type="InterPro" id="IPR011149">
    <property type="entry name" value="Pol2_small_arc"/>
</dbReference>
<dbReference type="Proteomes" id="UP000606580">
    <property type="component" value="Unassembled WGS sequence"/>
</dbReference>
<gene>
    <name evidence="15" type="primary">polB</name>
    <name evidence="18" type="ORF">GIS02_04260</name>
</gene>
<evidence type="ECO:0000256" key="1">
    <source>
        <dbReference type="ARBA" id="ARBA00000563"/>
    </source>
</evidence>
<dbReference type="Gene3D" id="3.60.21.50">
    <property type="match status" value="1"/>
</dbReference>
<name>A0A848DB10_9EURY</name>
<accession>A0A848DB10</accession>
<evidence type="ECO:0000256" key="14">
    <source>
        <dbReference type="ARBA" id="ARBA00049244"/>
    </source>
</evidence>
<evidence type="ECO:0000259" key="17">
    <source>
        <dbReference type="Pfam" id="PF04042"/>
    </source>
</evidence>
<comment type="function">
    <text evidence="13 15">Possesses two activities: a DNA synthesis (polymerase) and an exonucleolytic activity that degrades single-stranded DNA in the 3' to 5' direction. Has a template-primer preference which is characteristic of a replicative DNA polymerase.</text>
</comment>
<keyword evidence="9 15" id="KW-0269">Exonuclease</keyword>
<comment type="catalytic activity">
    <reaction evidence="14 15">
        <text>DNA(n) + a 2'-deoxyribonucleoside 5'-triphosphate = DNA(n+1) + diphosphate</text>
        <dbReference type="Rhea" id="RHEA:22508"/>
        <dbReference type="Rhea" id="RHEA-COMP:17339"/>
        <dbReference type="Rhea" id="RHEA-COMP:17340"/>
        <dbReference type="ChEBI" id="CHEBI:33019"/>
        <dbReference type="ChEBI" id="CHEBI:61560"/>
        <dbReference type="ChEBI" id="CHEBI:173112"/>
        <dbReference type="EC" id="2.7.7.7"/>
    </reaction>
</comment>
<dbReference type="InterPro" id="IPR029052">
    <property type="entry name" value="Metallo-depent_PP-like"/>
</dbReference>
<evidence type="ECO:0000256" key="6">
    <source>
        <dbReference type="ARBA" id="ARBA00022705"/>
    </source>
</evidence>
<reference evidence="18" key="1">
    <citation type="journal article" date="2020" name="MBio">
        <title>'Candidatus Ethanoperedens,' a Thermophilic Genus of Archaea Mediating the Anaerobic Oxidation of Ethane.</title>
        <authorList>
            <person name="Hahn C.J."/>
            <person name="Laso-Perez R."/>
            <person name="Vulcano F."/>
            <person name="Vaziourakis K.M."/>
            <person name="Stokke R."/>
            <person name="Steen I.H."/>
            <person name="Teske A."/>
            <person name="Boetius A."/>
            <person name="Liebeke M."/>
            <person name="Amann R."/>
            <person name="Knittel K."/>
            <person name="Wegener G."/>
        </authorList>
    </citation>
    <scope>NUCLEOTIDE SEQUENCE</scope>
    <source>
        <strain evidence="18">GoM-Arc1-LC-WB58</strain>
    </source>
</reference>
<evidence type="ECO:0000256" key="2">
    <source>
        <dbReference type="ARBA" id="ARBA00006035"/>
    </source>
</evidence>
<feature type="region of interest" description="Disordered" evidence="16">
    <location>
        <begin position="62"/>
        <end position="97"/>
    </location>
</feature>
<keyword evidence="4 15" id="KW-0808">Transferase</keyword>
<dbReference type="EC" id="2.7.7.7" evidence="15"/>
<dbReference type="EMBL" id="WNEG01000080">
    <property type="protein sequence ID" value="NMG83401.1"/>
    <property type="molecule type" value="Genomic_DNA"/>
</dbReference>
<evidence type="ECO:0000313" key="19">
    <source>
        <dbReference type="Proteomes" id="UP000606580"/>
    </source>
</evidence>
<comment type="catalytic activity">
    <reaction evidence="1 15">
        <text>Exonucleolytic cleavage in the 3'- to 5'-direction to yield nucleoside 5'-phosphates.</text>
        <dbReference type="EC" id="3.1.11.1"/>
    </reaction>
</comment>